<gene>
    <name evidence="7" type="ORF">F6B42_08450</name>
</gene>
<dbReference type="RefSeq" id="WP_150419159.1">
    <property type="nucleotide sequence ID" value="NZ_VYRZ01000002.1"/>
</dbReference>
<dbReference type="InterPro" id="IPR043148">
    <property type="entry name" value="TagF_C"/>
</dbReference>
<reference evidence="8" key="1">
    <citation type="submission" date="2019-09" db="EMBL/GenBank/DDBJ databases">
        <title>Mumia zhuanghuii sp. nov. isolated from the intestinal contents of plateau pika (Ochotona curzoniae) in the Qinghai-Tibet plateau of China.</title>
        <authorList>
            <person name="Tian Z."/>
        </authorList>
    </citation>
    <scope>NUCLEOTIDE SEQUENCE [LARGE SCALE GENOMIC DNA]</scope>
    <source>
        <strain evidence="8">DSM 25564</strain>
    </source>
</reference>
<dbReference type="SUPFAM" id="SSF53756">
    <property type="entry name" value="UDP-Glycosyltransferase/glycogen phosphorylase"/>
    <property type="match status" value="1"/>
</dbReference>
<dbReference type="InterPro" id="IPR051612">
    <property type="entry name" value="Teichoic_Acid_Biosynth"/>
</dbReference>
<evidence type="ECO:0000256" key="1">
    <source>
        <dbReference type="ARBA" id="ARBA00004202"/>
    </source>
</evidence>
<dbReference type="InterPro" id="IPR043149">
    <property type="entry name" value="TagF_N"/>
</dbReference>
<keyword evidence="3" id="KW-1003">Cell membrane</keyword>
<evidence type="ECO:0000313" key="8">
    <source>
        <dbReference type="Proteomes" id="UP000327039"/>
    </source>
</evidence>
<comment type="caution">
    <text evidence="7">The sequence shown here is derived from an EMBL/GenBank/DDBJ whole genome shotgun (WGS) entry which is preliminary data.</text>
</comment>
<evidence type="ECO:0000256" key="6">
    <source>
        <dbReference type="ARBA" id="ARBA00023136"/>
    </source>
</evidence>
<accession>A0A5J5ITL7</accession>
<dbReference type="Gene3D" id="3.40.50.11820">
    <property type="match status" value="1"/>
</dbReference>
<comment type="subcellular location">
    <subcellularLocation>
        <location evidence="1">Cell membrane</location>
        <topology evidence="1">Peripheral membrane protein</topology>
    </subcellularLocation>
</comment>
<evidence type="ECO:0000256" key="5">
    <source>
        <dbReference type="ARBA" id="ARBA00022944"/>
    </source>
</evidence>
<dbReference type="EMBL" id="VYRZ01000002">
    <property type="protein sequence ID" value="KAA9086993.1"/>
    <property type="molecule type" value="Genomic_DNA"/>
</dbReference>
<evidence type="ECO:0000256" key="2">
    <source>
        <dbReference type="ARBA" id="ARBA00010488"/>
    </source>
</evidence>
<keyword evidence="4 7" id="KW-0808">Transferase</keyword>
<comment type="similarity">
    <text evidence="2">Belongs to the CDP-glycerol glycerophosphotransferase family.</text>
</comment>
<evidence type="ECO:0000256" key="4">
    <source>
        <dbReference type="ARBA" id="ARBA00022679"/>
    </source>
</evidence>
<dbReference type="GO" id="GO:0019350">
    <property type="term" value="P:teichoic acid biosynthetic process"/>
    <property type="evidence" value="ECO:0007669"/>
    <property type="project" value="UniProtKB-KW"/>
</dbReference>
<dbReference type="Proteomes" id="UP000327039">
    <property type="component" value="Unassembled WGS sequence"/>
</dbReference>
<dbReference type="OrthoDB" id="8549922at2"/>
<organism evidence="7 8">
    <name type="scientific">Microbacterium radiodurans</name>
    <dbReference type="NCBI Taxonomy" id="661398"/>
    <lineage>
        <taxon>Bacteria</taxon>
        <taxon>Bacillati</taxon>
        <taxon>Actinomycetota</taxon>
        <taxon>Actinomycetes</taxon>
        <taxon>Micrococcales</taxon>
        <taxon>Microbacteriaceae</taxon>
        <taxon>Microbacterium</taxon>
    </lineage>
</organism>
<dbReference type="Gene3D" id="3.40.50.12580">
    <property type="match status" value="1"/>
</dbReference>
<dbReference type="PANTHER" id="PTHR37316">
    <property type="entry name" value="TEICHOIC ACID GLYCEROL-PHOSPHATE PRIMASE"/>
    <property type="match status" value="1"/>
</dbReference>
<evidence type="ECO:0000256" key="3">
    <source>
        <dbReference type="ARBA" id="ARBA00022475"/>
    </source>
</evidence>
<dbReference type="InterPro" id="IPR007554">
    <property type="entry name" value="Glycerophosphate_synth"/>
</dbReference>
<keyword evidence="6" id="KW-0472">Membrane</keyword>
<dbReference type="GO" id="GO:0005886">
    <property type="term" value="C:plasma membrane"/>
    <property type="evidence" value="ECO:0007669"/>
    <property type="project" value="UniProtKB-SubCell"/>
</dbReference>
<dbReference type="AlphaFoldDB" id="A0A5J5ITL7"/>
<sequence length="424" mass="45351">MASFSFGAGNAARILRAPLSLAGALATALVPRSRGDWVFGSAAGIADGALALWRESSRSGRTWLVTSSDQRREAERLGIRAVARDSLRGFWITARARVVVVTHGMGDVNRYGVRGAFIVQLWHGIPLKRIGLDAPVTLAPGRLRRVPGISRALGAAYRRTQRRIALLPAASHLVRGRLESAFGLDDARVPVLGEPRVDVLSRGSAADRRRGALRLLEGAVGGLDGARTVLYAPTWRDGDPDPAVPTAPDWERILAVLESHDAVLLVRPHPLGGGDYAPSVAPRSGDEAGATARVRMLPSTDVPDVTPLLPAVDVLVTDYSSLVFDIGLVPAPTLFLAPDVDAYARTRGFYGSYTDIADGGAARTWTELAARLDSLLGDSDEFARERERSASLSTRVHDWRDGRNAERVHRAIVTAVPAAGEGRA</sequence>
<dbReference type="GO" id="GO:0047355">
    <property type="term" value="F:CDP-glycerol glycerophosphotransferase activity"/>
    <property type="evidence" value="ECO:0007669"/>
    <property type="project" value="InterPro"/>
</dbReference>
<dbReference type="Pfam" id="PF04464">
    <property type="entry name" value="Glyphos_transf"/>
    <property type="match status" value="1"/>
</dbReference>
<dbReference type="PANTHER" id="PTHR37316:SF3">
    <property type="entry name" value="TEICHOIC ACID GLYCEROL-PHOSPHATE TRANSFERASE"/>
    <property type="match status" value="1"/>
</dbReference>
<keyword evidence="5" id="KW-0777">Teichoic acid biosynthesis</keyword>
<proteinExistence type="inferred from homology"/>
<keyword evidence="8" id="KW-1185">Reference proteome</keyword>
<protein>
    <submittedName>
        <fullName evidence="7">Glycosyl/glycerophosphate transferase</fullName>
    </submittedName>
</protein>
<name>A0A5J5ITL7_9MICO</name>
<evidence type="ECO:0000313" key="7">
    <source>
        <dbReference type="EMBL" id="KAA9086993.1"/>
    </source>
</evidence>